<dbReference type="AlphaFoldDB" id="A0AAV8BPA8"/>
<dbReference type="PANTHER" id="PTHR47936:SF1">
    <property type="entry name" value="PENTATRICOPEPTIDE REPEAT-CONTAINING PROTEIN GUN1, CHLOROPLASTIC"/>
    <property type="match status" value="1"/>
</dbReference>
<comment type="similarity">
    <text evidence="1">Belongs to the PPR family. P subfamily.</text>
</comment>
<evidence type="ECO:0000313" key="6">
    <source>
        <dbReference type="EMBL" id="KAJ4744931.1"/>
    </source>
</evidence>
<evidence type="ECO:0000256" key="2">
    <source>
        <dbReference type="ARBA" id="ARBA00022737"/>
    </source>
</evidence>
<evidence type="ECO:0000256" key="5">
    <source>
        <dbReference type="SAM" id="MobiDB-lite"/>
    </source>
</evidence>
<sequence length="511" mass="58312">MRPILSLHLRAICFFANNRSPVWLSPLRSFCYGCGGQGSDKENSTNKSEGSKLFPQNEATDREGDEDVDDNDHKLESEQIPVETLLGFPPEGEKTDDFEEFSSTYRNRCEVKSEAQKLFEILQQDGPGYNAQQVLDEMKPKLSTALVREVLFRILISINDANKSRCAKMASKFFAWSADQSNYSHNTSIYNLTMKIFAESESLTAMGWLLEEMLEKGLPVTARTFNILISSCLESGMARKVIERFIMARTFNYRPFKHSFNAILHSLLNLNQYRLIEWVYQQMLQRGHTPDVLTFNTVLRAKYLLGKLDQFYRLLDEMGRNGLAPDLHTYNLLLHVLGKGDKPLAALNLLNYMRDVGCAPSVLHFTNLIDGLSRAGNLEACKYFYGEMMKMGCEPDVVCYTVMITSYVLAGQFEDARELFDQMLVKGHLPNVYTYNTIIKGLCGMGRFQEACDMLKQMGSRGCVPNFSVYCNLVRRLRHAGKVAEAADVVNYMVEKGQYLHLVSRFKFYNR</sequence>
<dbReference type="InterPro" id="IPR002885">
    <property type="entry name" value="PPR_rpt"/>
</dbReference>
<name>A0AAV8BPA8_9POAL</name>
<feature type="region of interest" description="Disordered" evidence="5">
    <location>
        <begin position="39"/>
        <end position="93"/>
    </location>
</feature>
<dbReference type="PANTHER" id="PTHR47936">
    <property type="entry name" value="PPR_LONG DOMAIN-CONTAINING PROTEIN"/>
    <property type="match status" value="1"/>
</dbReference>
<dbReference type="PROSITE" id="PS51375">
    <property type="entry name" value="PPR"/>
    <property type="match status" value="5"/>
</dbReference>
<keyword evidence="7" id="KW-1185">Reference proteome</keyword>
<dbReference type="SUPFAM" id="SSF48452">
    <property type="entry name" value="TPR-like"/>
    <property type="match status" value="1"/>
</dbReference>
<gene>
    <name evidence="6" type="ORF">LUZ62_012352</name>
</gene>
<keyword evidence="2" id="KW-0677">Repeat</keyword>
<evidence type="ECO:0000313" key="7">
    <source>
        <dbReference type="Proteomes" id="UP001140206"/>
    </source>
</evidence>
<dbReference type="Gene3D" id="1.25.40.10">
    <property type="entry name" value="Tetratricopeptide repeat domain"/>
    <property type="match status" value="4"/>
</dbReference>
<dbReference type="InterPro" id="IPR011990">
    <property type="entry name" value="TPR-like_helical_dom_sf"/>
</dbReference>
<protein>
    <submittedName>
        <fullName evidence="6">Pentatricopeptide repeat-containing protein</fullName>
    </submittedName>
</protein>
<dbReference type="EMBL" id="JAMFTS010000008">
    <property type="protein sequence ID" value="KAJ4744931.1"/>
    <property type="molecule type" value="Genomic_DNA"/>
</dbReference>
<proteinExistence type="inferred from homology"/>
<comment type="caution">
    <text evidence="6">The sequence shown here is derived from an EMBL/GenBank/DDBJ whole genome shotgun (WGS) entry which is preliminary data.</text>
</comment>
<feature type="repeat" description="PPR" evidence="4">
    <location>
        <begin position="431"/>
        <end position="465"/>
    </location>
</feature>
<reference evidence="6" key="1">
    <citation type="submission" date="2022-08" db="EMBL/GenBank/DDBJ databases">
        <authorList>
            <person name="Marques A."/>
        </authorList>
    </citation>
    <scope>NUCLEOTIDE SEQUENCE</scope>
    <source>
        <strain evidence="6">RhyPub2mFocal</strain>
        <tissue evidence="6">Leaves</tissue>
    </source>
</reference>
<dbReference type="GO" id="GO:0010019">
    <property type="term" value="P:chloroplast-nucleus signaling pathway"/>
    <property type="evidence" value="ECO:0007669"/>
    <property type="project" value="TreeGrafter"/>
</dbReference>
<dbReference type="Pfam" id="PF13812">
    <property type="entry name" value="PPR_3"/>
    <property type="match status" value="2"/>
</dbReference>
<organism evidence="6 7">
    <name type="scientific">Rhynchospora pubera</name>
    <dbReference type="NCBI Taxonomy" id="906938"/>
    <lineage>
        <taxon>Eukaryota</taxon>
        <taxon>Viridiplantae</taxon>
        <taxon>Streptophyta</taxon>
        <taxon>Embryophyta</taxon>
        <taxon>Tracheophyta</taxon>
        <taxon>Spermatophyta</taxon>
        <taxon>Magnoliopsida</taxon>
        <taxon>Liliopsida</taxon>
        <taxon>Poales</taxon>
        <taxon>Cyperaceae</taxon>
        <taxon>Cyperoideae</taxon>
        <taxon>Rhynchosporeae</taxon>
        <taxon>Rhynchospora</taxon>
    </lineage>
</organism>
<evidence type="ECO:0000256" key="1">
    <source>
        <dbReference type="ARBA" id="ARBA00007626"/>
    </source>
</evidence>
<dbReference type="GO" id="GO:0009507">
    <property type="term" value="C:chloroplast"/>
    <property type="evidence" value="ECO:0007669"/>
    <property type="project" value="TreeGrafter"/>
</dbReference>
<feature type="repeat" description="PPR" evidence="4">
    <location>
        <begin position="361"/>
        <end position="395"/>
    </location>
</feature>
<feature type="repeat" description="PPR" evidence="4">
    <location>
        <begin position="396"/>
        <end position="430"/>
    </location>
</feature>
<evidence type="ECO:0000256" key="4">
    <source>
        <dbReference type="PROSITE-ProRule" id="PRU00708"/>
    </source>
</evidence>
<dbReference type="GO" id="GO:0031930">
    <property type="term" value="P:mitochondria-nucleus signaling pathway"/>
    <property type="evidence" value="ECO:0007669"/>
    <property type="project" value="TreeGrafter"/>
</dbReference>
<dbReference type="NCBIfam" id="TIGR00756">
    <property type="entry name" value="PPR"/>
    <property type="match status" value="4"/>
</dbReference>
<dbReference type="Pfam" id="PF13041">
    <property type="entry name" value="PPR_2"/>
    <property type="match status" value="1"/>
</dbReference>
<evidence type="ECO:0000256" key="3">
    <source>
        <dbReference type="ARBA" id="ARBA00022946"/>
    </source>
</evidence>
<feature type="repeat" description="PPR" evidence="4">
    <location>
        <begin position="291"/>
        <end position="325"/>
    </location>
</feature>
<keyword evidence="3" id="KW-0809">Transit peptide</keyword>
<dbReference type="Pfam" id="PF01535">
    <property type="entry name" value="PPR"/>
    <property type="match status" value="1"/>
</dbReference>
<dbReference type="Proteomes" id="UP001140206">
    <property type="component" value="Unassembled WGS sequence"/>
</dbReference>
<accession>A0AAV8BPA8</accession>
<feature type="repeat" description="PPR" evidence="4">
    <location>
        <begin position="326"/>
        <end position="360"/>
    </location>
</feature>